<name>A0A1B6IND5_9HEMI</name>
<evidence type="ECO:0000313" key="1">
    <source>
        <dbReference type="EMBL" id="JAS88435.1"/>
    </source>
</evidence>
<dbReference type="AlphaFoldDB" id="A0A1B6IND5"/>
<gene>
    <name evidence="1" type="ORF">g.58844</name>
</gene>
<feature type="non-terminal residue" evidence="1">
    <location>
        <position position="1"/>
    </location>
</feature>
<accession>A0A1B6IND5</accession>
<dbReference type="GO" id="GO:0005634">
    <property type="term" value="C:nucleus"/>
    <property type="evidence" value="ECO:0007669"/>
    <property type="project" value="InterPro"/>
</dbReference>
<proteinExistence type="predicted"/>
<dbReference type="EMBL" id="GECU01019271">
    <property type="protein sequence ID" value="JAS88435.1"/>
    <property type="molecule type" value="Transcribed_RNA"/>
</dbReference>
<reference evidence="1" key="1">
    <citation type="submission" date="2015-11" db="EMBL/GenBank/DDBJ databases">
        <title>De novo transcriptome assembly of four potential Pierce s Disease insect vectors from Arizona vineyards.</title>
        <authorList>
            <person name="Tassone E.E."/>
        </authorList>
    </citation>
    <scope>NUCLEOTIDE SEQUENCE</scope>
</reference>
<dbReference type="InterPro" id="IPR003888">
    <property type="entry name" value="FYrich_N"/>
</dbReference>
<dbReference type="Pfam" id="PF05964">
    <property type="entry name" value="FYRN"/>
    <property type="match status" value="1"/>
</dbReference>
<sequence>AYLARCGIIRRKMEMMRCICSLRKQRVFLGMILEKSSGAKPLCPILLGCAFNRVYVTNIGTFPPYKYAGGYFYPVGFESKRRHKRYRECTKTKKERLQYVCSVGEGGLSITAEDGQVWSGENCWEQ</sequence>
<feature type="non-terminal residue" evidence="1">
    <location>
        <position position="126"/>
    </location>
</feature>
<organism evidence="1">
    <name type="scientific">Homalodisca liturata</name>
    <dbReference type="NCBI Taxonomy" id="320908"/>
    <lineage>
        <taxon>Eukaryota</taxon>
        <taxon>Metazoa</taxon>
        <taxon>Ecdysozoa</taxon>
        <taxon>Arthropoda</taxon>
        <taxon>Hexapoda</taxon>
        <taxon>Insecta</taxon>
        <taxon>Pterygota</taxon>
        <taxon>Neoptera</taxon>
        <taxon>Paraneoptera</taxon>
        <taxon>Hemiptera</taxon>
        <taxon>Auchenorrhyncha</taxon>
        <taxon>Membracoidea</taxon>
        <taxon>Cicadellidae</taxon>
        <taxon>Cicadellinae</taxon>
        <taxon>Proconiini</taxon>
        <taxon>Homalodisca</taxon>
    </lineage>
</organism>
<protein>
    <submittedName>
        <fullName evidence="1">Uncharacterized protein</fullName>
    </submittedName>
</protein>